<feature type="compositionally biased region" description="Pro residues" evidence="1">
    <location>
        <begin position="61"/>
        <end position="74"/>
    </location>
</feature>
<sequence length="147" mass="16315">MLSLMKNLFHAALPPKSQPHCEKQPHLTAPPDVTGKDLGDNIIDDIVGSYHRDKDDDAEPHAPPPPPPTPPHITPGPCRSQRKRHAPKHPGNIYGENRHPIDQFRDVENPCTWKKMVEGSGSLQCQDPPGHVPDPTPPHLHPKTRVN</sequence>
<evidence type="ECO:0000313" key="3">
    <source>
        <dbReference type="Proteomes" id="UP000053647"/>
    </source>
</evidence>
<reference evidence="3" key="2">
    <citation type="submission" date="2015-01" db="EMBL/GenBank/DDBJ databases">
        <title>Evolutionary Origins and Diversification of the Mycorrhizal Mutualists.</title>
        <authorList>
            <consortium name="DOE Joint Genome Institute"/>
            <consortium name="Mycorrhizal Genomics Consortium"/>
            <person name="Kohler A."/>
            <person name="Kuo A."/>
            <person name="Nagy L.G."/>
            <person name="Floudas D."/>
            <person name="Copeland A."/>
            <person name="Barry K.W."/>
            <person name="Cichocki N."/>
            <person name="Veneault-Fourrey C."/>
            <person name="LaButti K."/>
            <person name="Lindquist E.A."/>
            <person name="Lipzen A."/>
            <person name="Lundell T."/>
            <person name="Morin E."/>
            <person name="Murat C."/>
            <person name="Riley R."/>
            <person name="Ohm R."/>
            <person name="Sun H."/>
            <person name="Tunlid A."/>
            <person name="Henrissat B."/>
            <person name="Grigoriev I.V."/>
            <person name="Hibbett D.S."/>
            <person name="Martin F."/>
        </authorList>
    </citation>
    <scope>NUCLEOTIDE SEQUENCE [LARGE SCALE GENOMIC DNA]</scope>
    <source>
        <strain evidence="3">ATCC 200175</strain>
    </source>
</reference>
<dbReference type="OrthoDB" id="2756770at2759"/>
<dbReference type="Proteomes" id="UP000053647">
    <property type="component" value="Unassembled WGS sequence"/>
</dbReference>
<protein>
    <submittedName>
        <fullName evidence="2">Uncharacterized protein</fullName>
    </submittedName>
</protein>
<evidence type="ECO:0000256" key="1">
    <source>
        <dbReference type="SAM" id="MobiDB-lite"/>
    </source>
</evidence>
<gene>
    <name evidence="2" type="ORF">PAXINDRAFT_16394</name>
</gene>
<feature type="compositionally biased region" description="Pro residues" evidence="1">
    <location>
        <begin position="130"/>
        <end position="139"/>
    </location>
</feature>
<proteinExistence type="predicted"/>
<name>A0A0C9TIT7_PAXIN</name>
<dbReference type="EMBL" id="KN819401">
    <property type="protein sequence ID" value="KIJ10628.1"/>
    <property type="molecule type" value="Genomic_DNA"/>
</dbReference>
<feature type="region of interest" description="Disordered" evidence="1">
    <location>
        <begin position="119"/>
        <end position="147"/>
    </location>
</feature>
<dbReference type="HOGENOM" id="CLU_1768694_0_0_1"/>
<evidence type="ECO:0000313" key="2">
    <source>
        <dbReference type="EMBL" id="KIJ10628.1"/>
    </source>
</evidence>
<keyword evidence="3" id="KW-1185">Reference proteome</keyword>
<accession>A0A0C9TIT7</accession>
<dbReference type="AlphaFoldDB" id="A0A0C9TIT7"/>
<reference evidence="2 3" key="1">
    <citation type="submission" date="2014-06" db="EMBL/GenBank/DDBJ databases">
        <authorList>
            <consortium name="DOE Joint Genome Institute"/>
            <person name="Kuo A."/>
            <person name="Kohler A."/>
            <person name="Nagy L.G."/>
            <person name="Floudas D."/>
            <person name="Copeland A."/>
            <person name="Barry K.W."/>
            <person name="Cichocki N."/>
            <person name="Veneault-Fourrey C."/>
            <person name="LaButti K."/>
            <person name="Lindquist E.A."/>
            <person name="Lipzen A."/>
            <person name="Lundell T."/>
            <person name="Morin E."/>
            <person name="Murat C."/>
            <person name="Sun H."/>
            <person name="Tunlid A."/>
            <person name="Henrissat B."/>
            <person name="Grigoriev I.V."/>
            <person name="Hibbett D.S."/>
            <person name="Martin F."/>
            <person name="Nordberg H.P."/>
            <person name="Cantor M.N."/>
            <person name="Hua S.X."/>
        </authorList>
    </citation>
    <scope>NUCLEOTIDE SEQUENCE [LARGE SCALE GENOMIC DNA]</scope>
    <source>
        <strain evidence="2 3">ATCC 200175</strain>
    </source>
</reference>
<feature type="region of interest" description="Disordered" evidence="1">
    <location>
        <begin position="1"/>
        <end position="103"/>
    </location>
</feature>
<organism evidence="2 3">
    <name type="scientific">Paxillus involutus ATCC 200175</name>
    <dbReference type="NCBI Taxonomy" id="664439"/>
    <lineage>
        <taxon>Eukaryota</taxon>
        <taxon>Fungi</taxon>
        <taxon>Dikarya</taxon>
        <taxon>Basidiomycota</taxon>
        <taxon>Agaricomycotina</taxon>
        <taxon>Agaricomycetes</taxon>
        <taxon>Agaricomycetidae</taxon>
        <taxon>Boletales</taxon>
        <taxon>Paxilineae</taxon>
        <taxon>Paxillaceae</taxon>
        <taxon>Paxillus</taxon>
    </lineage>
</organism>